<reference evidence="3" key="1">
    <citation type="submission" date="2017-01" db="EMBL/GenBank/DDBJ databases">
        <authorList>
            <person name="Varghese N."/>
            <person name="Submissions S."/>
        </authorList>
    </citation>
    <scope>NUCLEOTIDE SEQUENCE [LARGE SCALE GENOMIC DNA]</scope>
    <source>
        <strain evidence="3">CGMCC 1.7737</strain>
    </source>
</reference>
<protein>
    <submittedName>
        <fullName evidence="2">Uncharacterized protein</fullName>
    </submittedName>
</protein>
<feature type="transmembrane region" description="Helical" evidence="1">
    <location>
        <begin position="97"/>
        <end position="118"/>
    </location>
</feature>
<dbReference type="AlphaFoldDB" id="A0A1N7F8P6"/>
<name>A0A1N7F8P6_9EURY</name>
<feature type="transmembrane region" description="Helical" evidence="1">
    <location>
        <begin position="20"/>
        <end position="45"/>
    </location>
</feature>
<keyword evidence="1" id="KW-1133">Transmembrane helix</keyword>
<gene>
    <name evidence="2" type="ORF">SAMN05421858_4811</name>
</gene>
<evidence type="ECO:0000313" key="3">
    <source>
        <dbReference type="Proteomes" id="UP000186914"/>
    </source>
</evidence>
<accession>A0A1N7F8P6</accession>
<evidence type="ECO:0000313" key="2">
    <source>
        <dbReference type="EMBL" id="SIR96585.1"/>
    </source>
</evidence>
<keyword evidence="3" id="KW-1185">Reference proteome</keyword>
<feature type="transmembrane region" description="Helical" evidence="1">
    <location>
        <begin position="57"/>
        <end position="77"/>
    </location>
</feature>
<keyword evidence="1" id="KW-0472">Membrane</keyword>
<dbReference type="EMBL" id="FTNO01000008">
    <property type="protein sequence ID" value="SIR96585.1"/>
    <property type="molecule type" value="Genomic_DNA"/>
</dbReference>
<sequence length="126" mass="14536">MVTTEFSSRALFERYLHSRGWWLVILAIPVLFALWFVVTIFTIGIARFVPLNVSGFLTTYLAGGIILISYAAALLSLPAVYSDRQYVRKHSEWKPTILYYLMVIPLLNVPIACLYLYFRHRHLGIP</sequence>
<evidence type="ECO:0000256" key="1">
    <source>
        <dbReference type="SAM" id="Phobius"/>
    </source>
</evidence>
<proteinExistence type="predicted"/>
<keyword evidence="1" id="KW-0812">Transmembrane</keyword>
<dbReference type="RefSeq" id="WP_076433299.1">
    <property type="nucleotide sequence ID" value="NZ_FTNO01000008.1"/>
</dbReference>
<dbReference type="Proteomes" id="UP000186914">
    <property type="component" value="Unassembled WGS sequence"/>
</dbReference>
<organism evidence="2 3">
    <name type="scientific">Haladaptatus litoreus</name>
    <dbReference type="NCBI Taxonomy" id="553468"/>
    <lineage>
        <taxon>Archaea</taxon>
        <taxon>Methanobacteriati</taxon>
        <taxon>Methanobacteriota</taxon>
        <taxon>Stenosarchaea group</taxon>
        <taxon>Halobacteria</taxon>
        <taxon>Halobacteriales</taxon>
        <taxon>Haladaptataceae</taxon>
        <taxon>Haladaptatus</taxon>
    </lineage>
</organism>
<dbReference type="OrthoDB" id="306353at2157"/>